<dbReference type="PANTHER" id="PTHR31836:SF24">
    <property type="entry name" value="RLPA-LIKE PROTEIN DOUBLE-PSI BETA-BARREL DOMAIN-CONTAINING PROTEIN"/>
    <property type="match status" value="1"/>
</dbReference>
<feature type="non-terminal residue" evidence="2">
    <location>
        <position position="1"/>
    </location>
</feature>
<dbReference type="InterPro" id="IPR051477">
    <property type="entry name" value="Expansin_CellWall"/>
</dbReference>
<dbReference type="Gene3D" id="2.40.40.10">
    <property type="entry name" value="RlpA-like domain"/>
    <property type="match status" value="1"/>
</dbReference>
<dbReference type="PANTHER" id="PTHR31836">
    <property type="match status" value="1"/>
</dbReference>
<sequence length="109" mass="11776">DYSASGVEHKGMITFFTPDDGACGMDDKDPNMGTIAISEKLFGDTSHPNTKYCGRKVSITSSHGKTVTALIRDACPSCDEGHLDLDLDTFKKLGCTEDEGEADVTWKLL</sequence>
<accession>A0A4P9Y7G5</accession>
<keyword evidence="3" id="KW-1185">Reference proteome</keyword>
<proteinExistence type="predicted"/>
<gene>
    <name evidence="2" type="ORF">BJ684DRAFT_7764</name>
</gene>
<evidence type="ECO:0000256" key="1">
    <source>
        <dbReference type="ARBA" id="ARBA00022729"/>
    </source>
</evidence>
<reference evidence="3" key="1">
    <citation type="journal article" date="2018" name="Nat. Microbiol.">
        <title>Leveraging single-cell genomics to expand the fungal tree of life.</title>
        <authorList>
            <person name="Ahrendt S.R."/>
            <person name="Quandt C.A."/>
            <person name="Ciobanu D."/>
            <person name="Clum A."/>
            <person name="Salamov A."/>
            <person name="Andreopoulos B."/>
            <person name="Cheng J.F."/>
            <person name="Woyke T."/>
            <person name="Pelin A."/>
            <person name="Henrissat B."/>
            <person name="Reynolds N.K."/>
            <person name="Benny G.L."/>
            <person name="Smith M.E."/>
            <person name="James T.Y."/>
            <person name="Grigoriev I.V."/>
        </authorList>
    </citation>
    <scope>NUCLEOTIDE SEQUENCE [LARGE SCALE GENOMIC DNA]</scope>
</reference>
<protein>
    <submittedName>
        <fullName evidence="2">RlpA-like double-psi beta-barrel-protein domain-containing protein-containing protein</fullName>
    </submittedName>
</protein>
<dbReference type="InterPro" id="IPR036908">
    <property type="entry name" value="RlpA-like_sf"/>
</dbReference>
<dbReference type="EMBL" id="KZ987770">
    <property type="protein sequence ID" value="RKP14975.1"/>
    <property type="molecule type" value="Genomic_DNA"/>
</dbReference>
<dbReference type="SUPFAM" id="SSF50685">
    <property type="entry name" value="Barwin-like endoglucanases"/>
    <property type="match status" value="1"/>
</dbReference>
<dbReference type="Proteomes" id="UP000267251">
    <property type="component" value="Unassembled WGS sequence"/>
</dbReference>
<evidence type="ECO:0000313" key="3">
    <source>
        <dbReference type="Proteomes" id="UP000267251"/>
    </source>
</evidence>
<evidence type="ECO:0000313" key="2">
    <source>
        <dbReference type="EMBL" id="RKP14975.1"/>
    </source>
</evidence>
<name>A0A4P9Y7G5_9FUNG</name>
<organism evidence="2 3">
    <name type="scientific">Piptocephalis cylindrospora</name>
    <dbReference type="NCBI Taxonomy" id="1907219"/>
    <lineage>
        <taxon>Eukaryota</taxon>
        <taxon>Fungi</taxon>
        <taxon>Fungi incertae sedis</taxon>
        <taxon>Zoopagomycota</taxon>
        <taxon>Zoopagomycotina</taxon>
        <taxon>Zoopagomycetes</taxon>
        <taxon>Zoopagales</taxon>
        <taxon>Piptocephalidaceae</taxon>
        <taxon>Piptocephalis</taxon>
    </lineage>
</organism>
<dbReference type="CDD" id="cd22191">
    <property type="entry name" value="DPBB_RlpA_EXP_N-like"/>
    <property type="match status" value="1"/>
</dbReference>
<dbReference type="AlphaFoldDB" id="A0A4P9Y7G5"/>
<dbReference type="OrthoDB" id="623670at2759"/>
<keyword evidence="1" id="KW-0732">Signal</keyword>